<dbReference type="Proteomes" id="UP000054018">
    <property type="component" value="Unassembled WGS sequence"/>
</dbReference>
<dbReference type="Pfam" id="PF01501">
    <property type="entry name" value="Glyco_transf_8"/>
    <property type="match status" value="1"/>
</dbReference>
<sequence length="871" mass="95841">MPPPFAFVTLLTSDSYLPGALTLASALKDVHRDLPPDQQLQYDTICIVTPETLDVSTPRLLRRAFDIVVGVEVLTHPDHQKLNLLGRPDLNTVLTKLHVLRLTQYTKIIFLDADVLPVRPLSHLFKMDHEFAAVPDVGWPDIFNSGVMVLSPGEDKFNQVYDLLNTQGSWDGGDQGILNEWRGDDWHKLSFTYNTTPTAAYTRSSYAPAYERFGSQISAIHFIGPNKPWHTIAYRASGSSAQTSTSTEEQLSSVYPSPRAYDYGSLVDRWFDVYDRHCRPLYEVPVQAFDIPRYTSIWNQRRNASSSEESTGSILGLEELRSAAIGGMGSLDVFSHGRTNGEGEYRSMPLGGRFHLMRPLKQVEHEQQGQTSLATSSSDSSAAETLAGFSLSRDEPVTSPNHFALLSSAFSELTDLPTPGPNELPPAPHARILSLPPTPLHHDPASPQPAIIEPGLVTDSPPPRASMLRTPSFSLLQWDSAVPSPKNLTPSTFQMTTYFSNTLGRYGTGSGNLTPLYPPIGRGRAELPEEPAAVNKSHLLLRQGSYHNVMRARSEEGSPIPNPTKVKRIFSWEERDFSPKRVFPEDKLSPSVTISPQHPSTTTTTPYTPNRKFTAQPAKPSPLGEIFQKANVWDYAPNGWKFSLKAHPGPSKPLVPASRLRQTKFRQLLEVESQDADVEDECDVDSENEERLPGESVVIHVAGGVRYRSIGVQTYPRAFVRVAVDPVGKMSRPREVSTSSQRPGFLATGSNMLPSSLVEDGPECHVQRASAPSRTMISRGVSAVLDDDGSTLSSTSLDTPTHSPSVRKGNFSVSSRLRFGDVSAFALASKVRPDTPARKGSRFWEFARDVEVVKRASEAAISRLSGVQRGG</sequence>
<name>A0A0C9ZLE4_9AGAM</name>
<dbReference type="GO" id="GO:0005737">
    <property type="term" value="C:cytoplasm"/>
    <property type="evidence" value="ECO:0007669"/>
    <property type="project" value="UniProtKB-SubCell"/>
</dbReference>
<feature type="compositionally biased region" description="Low complexity" evidence="14">
    <location>
        <begin position="790"/>
        <end position="804"/>
    </location>
</feature>
<evidence type="ECO:0000256" key="13">
    <source>
        <dbReference type="ARBA" id="ARBA00057883"/>
    </source>
</evidence>
<dbReference type="GO" id="GO:0046872">
    <property type="term" value="F:metal ion binding"/>
    <property type="evidence" value="ECO:0007669"/>
    <property type="project" value="UniProtKB-KW"/>
</dbReference>
<feature type="compositionally biased region" description="Low complexity" evidence="14">
    <location>
        <begin position="593"/>
        <end position="609"/>
    </location>
</feature>
<protein>
    <recommendedName>
        <fullName evidence="10">glycogenin glucosyltransferase</fullName>
        <ecNumber evidence="10">2.4.1.186</ecNumber>
    </recommendedName>
</protein>
<feature type="region of interest" description="Disordered" evidence="14">
    <location>
        <begin position="582"/>
        <end position="621"/>
    </location>
</feature>
<dbReference type="HOGENOM" id="CLU_003372_0_0_1"/>
<accession>A0A0C9ZLE4</accession>
<dbReference type="PANTHER" id="PTHR11183">
    <property type="entry name" value="GLYCOGENIN SUBFAMILY MEMBER"/>
    <property type="match status" value="1"/>
</dbReference>
<comment type="similarity">
    <text evidence="9">Belongs to the glycosyltransferase 8 family. Glycogenin subfamily.</text>
</comment>
<feature type="region of interest" description="Disordered" evidence="14">
    <location>
        <begin position="362"/>
        <end position="381"/>
    </location>
</feature>
<evidence type="ECO:0000256" key="2">
    <source>
        <dbReference type="ARBA" id="ARBA00004496"/>
    </source>
</evidence>
<keyword evidence="4 15" id="KW-0808">Transferase</keyword>
<comment type="function">
    <text evidence="13">Self-glucosylating initiator of glycogen synthesis. It catalyzes the formation of a short alpha (1,4)-glucosyl chain covalently attached via a glucose 1-O-tyrosyl linkage to internal tyrosine residues and these chains act as primers for the elongation reaction catalyzed by glycogen synthase.</text>
</comment>
<dbReference type="Gene3D" id="3.90.550.10">
    <property type="entry name" value="Spore Coat Polysaccharide Biosynthesis Protein SpsA, Chain A"/>
    <property type="match status" value="1"/>
</dbReference>
<evidence type="ECO:0000313" key="16">
    <source>
        <dbReference type="Proteomes" id="UP000054018"/>
    </source>
</evidence>
<dbReference type="OrthoDB" id="2014201at2759"/>
<comment type="cofactor">
    <cofactor evidence="1">
        <name>Mn(2+)</name>
        <dbReference type="ChEBI" id="CHEBI:29035"/>
    </cofactor>
</comment>
<evidence type="ECO:0000256" key="6">
    <source>
        <dbReference type="ARBA" id="ARBA00023056"/>
    </source>
</evidence>
<evidence type="ECO:0000256" key="5">
    <source>
        <dbReference type="ARBA" id="ARBA00022723"/>
    </source>
</evidence>
<dbReference type="InterPro" id="IPR029044">
    <property type="entry name" value="Nucleotide-diphossugar_trans"/>
</dbReference>
<keyword evidence="16" id="KW-1185">Reference proteome</keyword>
<reference evidence="16" key="2">
    <citation type="submission" date="2015-01" db="EMBL/GenBank/DDBJ databases">
        <title>Evolutionary Origins and Diversification of the Mycorrhizal Mutualists.</title>
        <authorList>
            <consortium name="DOE Joint Genome Institute"/>
            <consortium name="Mycorrhizal Genomics Consortium"/>
            <person name="Kohler A."/>
            <person name="Kuo A."/>
            <person name="Nagy L.G."/>
            <person name="Floudas D."/>
            <person name="Copeland A."/>
            <person name="Barry K.W."/>
            <person name="Cichocki N."/>
            <person name="Veneault-Fourrey C."/>
            <person name="LaButti K."/>
            <person name="Lindquist E.A."/>
            <person name="Lipzen A."/>
            <person name="Lundell T."/>
            <person name="Morin E."/>
            <person name="Murat C."/>
            <person name="Riley R."/>
            <person name="Ohm R."/>
            <person name="Sun H."/>
            <person name="Tunlid A."/>
            <person name="Henrissat B."/>
            <person name="Grigoriev I.V."/>
            <person name="Hibbett D.S."/>
            <person name="Martin F."/>
        </authorList>
    </citation>
    <scope>NUCLEOTIDE SEQUENCE [LARGE SCALE GENOMIC DNA]</scope>
    <source>
        <strain evidence="16">441</strain>
    </source>
</reference>
<evidence type="ECO:0000256" key="12">
    <source>
        <dbReference type="ARBA" id="ARBA00052293"/>
    </source>
</evidence>
<dbReference type="InterPro" id="IPR002495">
    <property type="entry name" value="Glyco_trans_8"/>
</dbReference>
<evidence type="ECO:0000256" key="4">
    <source>
        <dbReference type="ARBA" id="ARBA00022679"/>
    </source>
</evidence>
<evidence type="ECO:0000256" key="10">
    <source>
        <dbReference type="ARBA" id="ARBA00038934"/>
    </source>
</evidence>
<keyword evidence="8" id="KW-0464">Manganese</keyword>
<feature type="compositionally biased region" description="Low complexity" evidence="14">
    <location>
        <begin position="371"/>
        <end position="381"/>
    </location>
</feature>
<dbReference type="InterPro" id="IPR050587">
    <property type="entry name" value="GNT1/Glycosyltrans_8"/>
</dbReference>
<comment type="catalytic activity">
    <reaction evidence="12">
        <text>L-tyrosyl-[glycogenin] + UDP-alpha-D-glucose = alpha-D-glucosyl-L-tyrosyl-[glycogenin] + UDP + H(+)</text>
        <dbReference type="Rhea" id="RHEA:23360"/>
        <dbReference type="Rhea" id="RHEA-COMP:14604"/>
        <dbReference type="Rhea" id="RHEA-COMP:14605"/>
        <dbReference type="ChEBI" id="CHEBI:15378"/>
        <dbReference type="ChEBI" id="CHEBI:46858"/>
        <dbReference type="ChEBI" id="CHEBI:58223"/>
        <dbReference type="ChEBI" id="CHEBI:58885"/>
        <dbReference type="ChEBI" id="CHEBI:140573"/>
        <dbReference type="EC" id="2.4.1.186"/>
    </reaction>
</comment>
<evidence type="ECO:0000256" key="3">
    <source>
        <dbReference type="ARBA" id="ARBA00022490"/>
    </source>
</evidence>
<reference evidence="15 16" key="1">
    <citation type="submission" date="2014-04" db="EMBL/GenBank/DDBJ databases">
        <authorList>
            <consortium name="DOE Joint Genome Institute"/>
            <person name="Kuo A."/>
            <person name="Kohler A."/>
            <person name="Costa M.D."/>
            <person name="Nagy L.G."/>
            <person name="Floudas D."/>
            <person name="Copeland A."/>
            <person name="Barry K.W."/>
            <person name="Cichocki N."/>
            <person name="Veneault-Fourrey C."/>
            <person name="LaButti K."/>
            <person name="Lindquist E.A."/>
            <person name="Lipzen A."/>
            <person name="Lundell T."/>
            <person name="Morin E."/>
            <person name="Murat C."/>
            <person name="Sun H."/>
            <person name="Tunlid A."/>
            <person name="Henrissat B."/>
            <person name="Grigoriev I.V."/>
            <person name="Hibbett D.S."/>
            <person name="Martin F."/>
            <person name="Nordberg H.P."/>
            <person name="Cantor M.N."/>
            <person name="Hua S.X."/>
        </authorList>
    </citation>
    <scope>NUCLEOTIDE SEQUENCE [LARGE SCALE GENOMIC DNA]</scope>
    <source>
        <strain evidence="15 16">441</strain>
    </source>
</reference>
<evidence type="ECO:0000256" key="14">
    <source>
        <dbReference type="SAM" id="MobiDB-lite"/>
    </source>
</evidence>
<dbReference type="GO" id="GO:0008466">
    <property type="term" value="F:glycogenin glucosyltransferase activity"/>
    <property type="evidence" value="ECO:0007669"/>
    <property type="project" value="UniProtKB-EC"/>
</dbReference>
<evidence type="ECO:0000256" key="8">
    <source>
        <dbReference type="ARBA" id="ARBA00023211"/>
    </source>
</evidence>
<keyword evidence="5" id="KW-0479">Metal-binding</keyword>
<evidence type="ECO:0000256" key="7">
    <source>
        <dbReference type="ARBA" id="ARBA00023180"/>
    </source>
</evidence>
<keyword evidence="3" id="KW-0963">Cytoplasm</keyword>
<keyword evidence="6" id="KW-0320">Glycogen biosynthesis</keyword>
<keyword evidence="7" id="KW-0325">Glycoprotein</keyword>
<organism evidence="15 16">
    <name type="scientific">Pisolithus microcarpus 441</name>
    <dbReference type="NCBI Taxonomy" id="765257"/>
    <lineage>
        <taxon>Eukaryota</taxon>
        <taxon>Fungi</taxon>
        <taxon>Dikarya</taxon>
        <taxon>Basidiomycota</taxon>
        <taxon>Agaricomycotina</taxon>
        <taxon>Agaricomycetes</taxon>
        <taxon>Agaricomycetidae</taxon>
        <taxon>Boletales</taxon>
        <taxon>Sclerodermatineae</taxon>
        <taxon>Pisolithaceae</taxon>
        <taxon>Pisolithus</taxon>
    </lineage>
</organism>
<comment type="subcellular location">
    <subcellularLocation>
        <location evidence="2">Cytoplasm</location>
    </subcellularLocation>
</comment>
<evidence type="ECO:0000313" key="15">
    <source>
        <dbReference type="EMBL" id="KIK30256.1"/>
    </source>
</evidence>
<dbReference type="GO" id="GO:0005978">
    <property type="term" value="P:glycogen biosynthetic process"/>
    <property type="evidence" value="ECO:0007669"/>
    <property type="project" value="UniProtKB-KW"/>
</dbReference>
<proteinExistence type="inferred from homology"/>
<dbReference type="EC" id="2.4.1.186" evidence="10"/>
<dbReference type="SUPFAM" id="SSF53448">
    <property type="entry name" value="Nucleotide-diphospho-sugar transferases"/>
    <property type="match status" value="1"/>
</dbReference>
<dbReference type="EMBL" id="KN833687">
    <property type="protein sequence ID" value="KIK30256.1"/>
    <property type="molecule type" value="Genomic_DNA"/>
</dbReference>
<feature type="region of interest" description="Disordered" evidence="14">
    <location>
        <begin position="788"/>
        <end position="809"/>
    </location>
</feature>
<dbReference type="FunFam" id="3.90.550.10:FF:000092">
    <property type="entry name" value="Glycogenin 2"/>
    <property type="match status" value="1"/>
</dbReference>
<comment type="catalytic activity">
    <reaction evidence="11">
        <text>[1,4-alpha-D-glucosyl](n)-L-tyrosyl-[glycogenin] + UDP-alpha-D-glucose = [1,4-alpha-D-glucosyl](n+1)-L-tyrosyl-[glycogenin] + UDP + H(+)</text>
        <dbReference type="Rhea" id="RHEA:56560"/>
        <dbReference type="Rhea" id="RHEA-COMP:14606"/>
        <dbReference type="Rhea" id="RHEA-COMP:14607"/>
        <dbReference type="ChEBI" id="CHEBI:15378"/>
        <dbReference type="ChEBI" id="CHEBI:58223"/>
        <dbReference type="ChEBI" id="CHEBI:58885"/>
        <dbReference type="ChEBI" id="CHEBI:140574"/>
        <dbReference type="EC" id="2.4.1.186"/>
    </reaction>
</comment>
<evidence type="ECO:0000256" key="9">
    <source>
        <dbReference type="ARBA" id="ARBA00038162"/>
    </source>
</evidence>
<dbReference type="AlphaFoldDB" id="A0A0C9ZLE4"/>
<evidence type="ECO:0000256" key="11">
    <source>
        <dbReference type="ARBA" id="ARBA00050886"/>
    </source>
</evidence>
<dbReference type="STRING" id="765257.A0A0C9ZLE4"/>
<evidence type="ECO:0000256" key="1">
    <source>
        <dbReference type="ARBA" id="ARBA00001936"/>
    </source>
</evidence>
<gene>
    <name evidence="15" type="ORF">PISMIDRAFT_21004</name>
</gene>
<dbReference type="CDD" id="cd02537">
    <property type="entry name" value="GT8_Glycogenin"/>
    <property type="match status" value="1"/>
</dbReference>